<dbReference type="InterPro" id="IPR011051">
    <property type="entry name" value="RmlC_Cupin_sf"/>
</dbReference>
<dbReference type="CDD" id="cd02209">
    <property type="entry name" value="cupin_XRE_C"/>
    <property type="match status" value="1"/>
</dbReference>
<comment type="caution">
    <text evidence="5">The sequence shown here is derived from an EMBL/GenBank/DDBJ whole genome shotgun (WGS) entry which is preliminary data.</text>
</comment>
<organism evidence="5 6">
    <name type="scientific">Aliidiomarina soli</name>
    <dbReference type="NCBI Taxonomy" id="1928574"/>
    <lineage>
        <taxon>Bacteria</taxon>
        <taxon>Pseudomonadati</taxon>
        <taxon>Pseudomonadota</taxon>
        <taxon>Gammaproteobacteria</taxon>
        <taxon>Alteromonadales</taxon>
        <taxon>Idiomarinaceae</taxon>
        <taxon>Aliidiomarina</taxon>
    </lineage>
</organism>
<dbReference type="GO" id="GO:0003700">
    <property type="term" value="F:DNA-binding transcription factor activity"/>
    <property type="evidence" value="ECO:0007669"/>
    <property type="project" value="TreeGrafter"/>
</dbReference>
<dbReference type="AlphaFoldDB" id="A0A432WHI4"/>
<reference evidence="5 6" key="1">
    <citation type="journal article" date="2011" name="Front. Microbiol.">
        <title>Genomic signatures of strain selection and enhancement in Bacillus atrophaeus var. globigii, a historical biowarfare simulant.</title>
        <authorList>
            <person name="Gibbons H.S."/>
            <person name="Broomall S.M."/>
            <person name="McNew L.A."/>
            <person name="Daligault H."/>
            <person name="Chapman C."/>
            <person name="Bruce D."/>
            <person name="Karavis M."/>
            <person name="Krepps M."/>
            <person name="McGregor P.A."/>
            <person name="Hong C."/>
            <person name="Park K.H."/>
            <person name="Akmal A."/>
            <person name="Feldman A."/>
            <person name="Lin J.S."/>
            <person name="Chang W.E."/>
            <person name="Higgs B.W."/>
            <person name="Demirev P."/>
            <person name="Lindquist J."/>
            <person name="Liem A."/>
            <person name="Fochler E."/>
            <person name="Read T.D."/>
            <person name="Tapia R."/>
            <person name="Johnson S."/>
            <person name="Bishop-Lilly K.A."/>
            <person name="Detter C."/>
            <person name="Han C."/>
            <person name="Sozhamannan S."/>
            <person name="Rosenzweig C.N."/>
            <person name="Skowronski E.W."/>
        </authorList>
    </citation>
    <scope>NUCLEOTIDE SEQUENCE [LARGE SCALE GENOMIC DNA]</scope>
    <source>
        <strain evidence="5 6">Y4G10-17</strain>
    </source>
</reference>
<sequence length="203" mass="22435">MFHYKEQKVNIMTEASNESVNTAIAKRVNQFRKEHGLSFDELARRAEISKGMIVQIEKGRANPSIGVLCKLANALSVSVADIVDISEGSNIKVNQPNDIPTLWHGEQGGTARLLAGTKGAVMVELWRWEMFAGEAFKSDPHSKGTIELIYVEQGCLTVVVNEKPVTLEQGMSVTVSMDVPHAYENRSNSAVRFTMSVYEKSGY</sequence>
<accession>A0A432WHI4</accession>
<dbReference type="EMBL" id="PIPO01000003">
    <property type="protein sequence ID" value="RUO33177.1"/>
    <property type="molecule type" value="Genomic_DNA"/>
</dbReference>
<dbReference type="InterPro" id="IPR050807">
    <property type="entry name" value="TransReg_Diox_bact_type"/>
</dbReference>
<dbReference type="PANTHER" id="PTHR46797:SF23">
    <property type="entry name" value="HTH-TYPE TRANSCRIPTIONAL REGULATOR SUTR"/>
    <property type="match status" value="1"/>
</dbReference>
<keyword evidence="6" id="KW-1185">Reference proteome</keyword>
<dbReference type="InterPro" id="IPR014710">
    <property type="entry name" value="RmlC-like_jellyroll"/>
</dbReference>
<name>A0A432WHI4_9GAMM</name>
<dbReference type="GO" id="GO:0003677">
    <property type="term" value="F:DNA binding"/>
    <property type="evidence" value="ECO:0007669"/>
    <property type="project" value="UniProtKB-KW"/>
</dbReference>
<keyword evidence="3" id="KW-0804">Transcription</keyword>
<dbReference type="Gene3D" id="1.10.260.40">
    <property type="entry name" value="lambda repressor-like DNA-binding domains"/>
    <property type="match status" value="1"/>
</dbReference>
<dbReference type="SUPFAM" id="SSF51182">
    <property type="entry name" value="RmlC-like cupins"/>
    <property type="match status" value="1"/>
</dbReference>
<evidence type="ECO:0000313" key="6">
    <source>
        <dbReference type="Proteomes" id="UP000287823"/>
    </source>
</evidence>
<evidence type="ECO:0000256" key="2">
    <source>
        <dbReference type="ARBA" id="ARBA00023125"/>
    </source>
</evidence>
<dbReference type="PROSITE" id="PS50943">
    <property type="entry name" value="HTH_CROC1"/>
    <property type="match status" value="1"/>
</dbReference>
<dbReference type="CDD" id="cd00093">
    <property type="entry name" value="HTH_XRE"/>
    <property type="match status" value="1"/>
</dbReference>
<evidence type="ECO:0000313" key="5">
    <source>
        <dbReference type="EMBL" id="RUO33177.1"/>
    </source>
</evidence>
<dbReference type="Pfam" id="PF01381">
    <property type="entry name" value="HTH_3"/>
    <property type="match status" value="1"/>
</dbReference>
<dbReference type="Gene3D" id="2.60.120.10">
    <property type="entry name" value="Jelly Rolls"/>
    <property type="match status" value="1"/>
</dbReference>
<dbReference type="Pfam" id="PF07883">
    <property type="entry name" value="Cupin_2"/>
    <property type="match status" value="1"/>
</dbReference>
<evidence type="ECO:0000259" key="4">
    <source>
        <dbReference type="PROSITE" id="PS50943"/>
    </source>
</evidence>
<dbReference type="InterPro" id="IPR001387">
    <property type="entry name" value="Cro/C1-type_HTH"/>
</dbReference>
<dbReference type="SUPFAM" id="SSF47413">
    <property type="entry name" value="lambda repressor-like DNA-binding domains"/>
    <property type="match status" value="1"/>
</dbReference>
<dbReference type="InterPro" id="IPR010982">
    <property type="entry name" value="Lambda_DNA-bd_dom_sf"/>
</dbReference>
<feature type="domain" description="HTH cro/C1-type" evidence="4">
    <location>
        <begin position="28"/>
        <end position="82"/>
    </location>
</feature>
<dbReference type="SMART" id="SM00530">
    <property type="entry name" value="HTH_XRE"/>
    <property type="match status" value="1"/>
</dbReference>
<gene>
    <name evidence="5" type="ORF">CWE14_08100</name>
</gene>
<evidence type="ECO:0000256" key="1">
    <source>
        <dbReference type="ARBA" id="ARBA00023015"/>
    </source>
</evidence>
<keyword evidence="2" id="KW-0238">DNA-binding</keyword>
<proteinExistence type="predicted"/>
<protein>
    <submittedName>
        <fullName evidence="5">XRE family transcriptional regulator</fullName>
    </submittedName>
</protein>
<dbReference type="InterPro" id="IPR013096">
    <property type="entry name" value="Cupin_2"/>
</dbReference>
<dbReference type="RefSeq" id="WP_126798899.1">
    <property type="nucleotide sequence ID" value="NZ_PIPO01000003.1"/>
</dbReference>
<dbReference type="PANTHER" id="PTHR46797">
    <property type="entry name" value="HTH-TYPE TRANSCRIPTIONAL REGULATOR"/>
    <property type="match status" value="1"/>
</dbReference>
<evidence type="ECO:0000256" key="3">
    <source>
        <dbReference type="ARBA" id="ARBA00023163"/>
    </source>
</evidence>
<keyword evidence="1" id="KW-0805">Transcription regulation</keyword>
<dbReference type="GO" id="GO:0005829">
    <property type="term" value="C:cytosol"/>
    <property type="evidence" value="ECO:0007669"/>
    <property type="project" value="TreeGrafter"/>
</dbReference>
<dbReference type="Proteomes" id="UP000287823">
    <property type="component" value="Unassembled WGS sequence"/>
</dbReference>